<dbReference type="EMBL" id="JBHSRD010000002">
    <property type="protein sequence ID" value="MFC6006279.1"/>
    <property type="molecule type" value="Genomic_DNA"/>
</dbReference>
<dbReference type="Proteomes" id="UP001596189">
    <property type="component" value="Unassembled WGS sequence"/>
</dbReference>
<dbReference type="PANTHER" id="PTHR43245:SF13">
    <property type="entry name" value="UDP-D-APIOSE_UDP-D-XYLOSE SYNTHASE 2"/>
    <property type="match status" value="1"/>
</dbReference>
<dbReference type="PANTHER" id="PTHR43245">
    <property type="entry name" value="BIFUNCTIONAL POLYMYXIN RESISTANCE PROTEIN ARNA"/>
    <property type="match status" value="1"/>
</dbReference>
<dbReference type="InterPro" id="IPR001509">
    <property type="entry name" value="Epimerase_deHydtase"/>
</dbReference>
<dbReference type="InterPro" id="IPR036291">
    <property type="entry name" value="NAD(P)-bd_dom_sf"/>
</dbReference>
<comment type="caution">
    <text evidence="2">The sequence shown here is derived from an EMBL/GenBank/DDBJ whole genome shotgun (WGS) entry which is preliminary data.</text>
</comment>
<reference evidence="3" key="1">
    <citation type="journal article" date="2019" name="Int. J. Syst. Evol. Microbiol.">
        <title>The Global Catalogue of Microorganisms (GCM) 10K type strain sequencing project: providing services to taxonomists for standard genome sequencing and annotation.</title>
        <authorList>
            <consortium name="The Broad Institute Genomics Platform"/>
            <consortium name="The Broad Institute Genome Sequencing Center for Infectious Disease"/>
            <person name="Wu L."/>
            <person name="Ma J."/>
        </authorList>
    </citation>
    <scope>NUCLEOTIDE SEQUENCE [LARGE SCALE GENOMIC DNA]</scope>
    <source>
        <strain evidence="3">KACC 14249</strain>
    </source>
</reference>
<dbReference type="SUPFAM" id="SSF51735">
    <property type="entry name" value="NAD(P)-binding Rossmann-fold domains"/>
    <property type="match status" value="1"/>
</dbReference>
<gene>
    <name evidence="2" type="ORF">ACFQDO_03965</name>
</gene>
<feature type="domain" description="NAD-dependent epimerase/dehydratase" evidence="1">
    <location>
        <begin position="3"/>
        <end position="110"/>
    </location>
</feature>
<evidence type="ECO:0000313" key="2">
    <source>
        <dbReference type="EMBL" id="MFC6006279.1"/>
    </source>
</evidence>
<protein>
    <submittedName>
        <fullName evidence="2">NAD-dependent epimerase/dehydratase family protein</fullName>
    </submittedName>
</protein>
<evidence type="ECO:0000259" key="1">
    <source>
        <dbReference type="Pfam" id="PF01370"/>
    </source>
</evidence>
<dbReference type="InterPro" id="IPR050177">
    <property type="entry name" value="Lipid_A_modif_metabolic_enz"/>
</dbReference>
<feature type="domain" description="NAD-dependent epimerase/dehydratase" evidence="1">
    <location>
        <begin position="151"/>
        <end position="261"/>
    </location>
</feature>
<keyword evidence="3" id="KW-1185">Reference proteome</keyword>
<dbReference type="RefSeq" id="WP_345717129.1">
    <property type="nucleotide sequence ID" value="NZ_BAABFP010000005.1"/>
</dbReference>
<accession>A0ABW1JBT7</accession>
<sequence>MRIVVTGGQGFIGRQVVPAATEQGDDVHVLDLADGCDVRDADSTRAALAGADVVVHLAAKVGVEQGLDDVADYVSHNAVGTSVVLAAAAACGVPRVVLASSMVVYGDGIARCAEHGEVRPAPRRAVDLREGRFEPPCPTCGAALSPMLVGEDVPADPRSGYALTKACQEQLAELWARQSDGSVVALRFHNVYGPGLPRDTPYAGVAAIFRSAVLSGQAPVVTEDGAQRRDLVHVRDVARACVVAAHTDVVAPGTLRAYNVGSGTVRTVLDLATVMSDAAGGPPPVVSGQGRLTDVRHITASSERAARELGWRATEDFAAGVRELLSEPG</sequence>
<dbReference type="Gene3D" id="3.40.50.720">
    <property type="entry name" value="NAD(P)-binding Rossmann-like Domain"/>
    <property type="match status" value="1"/>
</dbReference>
<evidence type="ECO:0000313" key="3">
    <source>
        <dbReference type="Proteomes" id="UP001596189"/>
    </source>
</evidence>
<organism evidence="2 3">
    <name type="scientific">Angustibacter luteus</name>
    <dbReference type="NCBI Taxonomy" id="658456"/>
    <lineage>
        <taxon>Bacteria</taxon>
        <taxon>Bacillati</taxon>
        <taxon>Actinomycetota</taxon>
        <taxon>Actinomycetes</taxon>
        <taxon>Kineosporiales</taxon>
        <taxon>Kineosporiaceae</taxon>
    </lineage>
</organism>
<dbReference type="Pfam" id="PF01370">
    <property type="entry name" value="Epimerase"/>
    <property type="match status" value="2"/>
</dbReference>
<name>A0ABW1JBT7_9ACTN</name>
<proteinExistence type="predicted"/>